<organism evidence="2 3">
    <name type="scientific">Mesorhizobium neociceri</name>
    <dbReference type="NCBI Taxonomy" id="1307853"/>
    <lineage>
        <taxon>Bacteria</taxon>
        <taxon>Pseudomonadati</taxon>
        <taxon>Pseudomonadota</taxon>
        <taxon>Alphaproteobacteria</taxon>
        <taxon>Hyphomicrobiales</taxon>
        <taxon>Phyllobacteriaceae</taxon>
        <taxon>Mesorhizobium</taxon>
    </lineage>
</organism>
<sequence length="203" mass="22259">MDLNYDFEMQSIFPKAAWLVPECKELLDGQGIAHNMKGNYVAAFVDPATAVALWQETADFRSSFIKADWSTLPYEGEADAGKAHFLIPKSMEIHAKAASGAYSAEAVRYAVYDLHLFTRKLTMGEILDANGKPTCSDLTRQRMSNARPASKFDANKAVMAMASDPRNHRAHEKTTVQASPAKPTEAGLGLFGRAARAFGRKTN</sequence>
<reference evidence="2 3" key="1">
    <citation type="submission" date="2020-07" db="EMBL/GenBank/DDBJ databases">
        <title>Definition of the novel symbiovar canariense within Mesorhizobium novociceri, a new species of genus Mesorhizobium nodulating Cicer canariense in the Caldera de Taburiente National Park (La Palma, Canary Islands).</title>
        <authorList>
            <person name="Leon-Barrios M."/>
            <person name="Perez-Yepez J."/>
            <person name="Flores-Felix J.D."/>
            <person name="Ramirez-Baena M.H."/>
            <person name="Pulido-Suarez L."/>
            <person name="Igual J.M."/>
            <person name="Velazquez E."/>
            <person name="Peix A."/>
        </authorList>
    </citation>
    <scope>NUCLEOTIDE SEQUENCE [LARGE SCALE GENOMIC DNA]</scope>
    <source>
        <strain evidence="2 3">CCANP35</strain>
    </source>
</reference>
<dbReference type="AlphaFoldDB" id="A0A838B5N4"/>
<gene>
    <name evidence="2" type="ORF">H0241_14190</name>
</gene>
<dbReference type="Proteomes" id="UP000558284">
    <property type="component" value="Unassembled WGS sequence"/>
</dbReference>
<evidence type="ECO:0000313" key="2">
    <source>
        <dbReference type="EMBL" id="MBA1141397.1"/>
    </source>
</evidence>
<evidence type="ECO:0000313" key="3">
    <source>
        <dbReference type="Proteomes" id="UP000558284"/>
    </source>
</evidence>
<proteinExistence type="predicted"/>
<evidence type="ECO:0000256" key="1">
    <source>
        <dbReference type="SAM" id="MobiDB-lite"/>
    </source>
</evidence>
<feature type="region of interest" description="Disordered" evidence="1">
    <location>
        <begin position="166"/>
        <end position="186"/>
    </location>
</feature>
<keyword evidence="3" id="KW-1185">Reference proteome</keyword>
<dbReference type="RefSeq" id="WP_181058290.1">
    <property type="nucleotide sequence ID" value="NZ_JACDTY010000006.1"/>
</dbReference>
<dbReference type="EMBL" id="JACDTY010000006">
    <property type="protein sequence ID" value="MBA1141397.1"/>
    <property type="molecule type" value="Genomic_DNA"/>
</dbReference>
<protein>
    <submittedName>
        <fullName evidence="2">Uncharacterized protein</fullName>
    </submittedName>
</protein>
<comment type="caution">
    <text evidence="2">The sequence shown here is derived from an EMBL/GenBank/DDBJ whole genome shotgun (WGS) entry which is preliminary data.</text>
</comment>
<accession>A0A838B5N4</accession>
<name>A0A838B5N4_9HYPH</name>